<dbReference type="GO" id="GO:0005886">
    <property type="term" value="C:plasma membrane"/>
    <property type="evidence" value="ECO:0007669"/>
    <property type="project" value="UniProtKB-SubCell"/>
</dbReference>
<comment type="subcellular location">
    <subcellularLocation>
        <location evidence="1">Cell membrane</location>
        <topology evidence="1">Multi-pass membrane protein</topology>
    </subcellularLocation>
</comment>
<feature type="domain" description="Major facilitator superfamily (MFS) profile" evidence="7">
    <location>
        <begin position="62"/>
        <end position="517"/>
    </location>
</feature>
<dbReference type="AlphaFoldDB" id="A0A401YVD2"/>
<keyword evidence="2 6" id="KW-0812">Transmembrane</keyword>
<feature type="region of interest" description="Disordered" evidence="5">
    <location>
        <begin position="1"/>
        <end position="55"/>
    </location>
</feature>
<feature type="transmembrane region" description="Helical" evidence="6">
    <location>
        <begin position="391"/>
        <end position="412"/>
    </location>
</feature>
<feature type="compositionally biased region" description="Basic and acidic residues" evidence="5">
    <location>
        <begin position="1"/>
        <end position="23"/>
    </location>
</feature>
<dbReference type="EMBL" id="BIFH01000028">
    <property type="protein sequence ID" value="GCD98531.1"/>
    <property type="molecule type" value="Genomic_DNA"/>
</dbReference>
<dbReference type="PROSITE" id="PS50850">
    <property type="entry name" value="MFS"/>
    <property type="match status" value="1"/>
</dbReference>
<dbReference type="SUPFAM" id="SSF103473">
    <property type="entry name" value="MFS general substrate transporter"/>
    <property type="match status" value="1"/>
</dbReference>
<dbReference type="PANTHER" id="PTHR23501:SF154">
    <property type="entry name" value="MULTIDRUG-EFFLUX TRANSPORTER RV1634-RELATED"/>
    <property type="match status" value="1"/>
</dbReference>
<dbReference type="InterPro" id="IPR036259">
    <property type="entry name" value="MFS_trans_sf"/>
</dbReference>
<feature type="transmembrane region" description="Helical" evidence="6">
    <location>
        <begin position="418"/>
        <end position="443"/>
    </location>
</feature>
<dbReference type="Gene3D" id="1.20.1250.20">
    <property type="entry name" value="MFS general substrate transporter like domains"/>
    <property type="match status" value="2"/>
</dbReference>
<feature type="compositionally biased region" description="Pro residues" evidence="5">
    <location>
        <begin position="37"/>
        <end position="49"/>
    </location>
</feature>
<dbReference type="InterPro" id="IPR011701">
    <property type="entry name" value="MFS"/>
</dbReference>
<keyword evidence="3 6" id="KW-1133">Transmembrane helix</keyword>
<accession>A0A401YVD2</accession>
<evidence type="ECO:0000256" key="2">
    <source>
        <dbReference type="ARBA" id="ARBA00022692"/>
    </source>
</evidence>
<evidence type="ECO:0000256" key="3">
    <source>
        <dbReference type="ARBA" id="ARBA00022989"/>
    </source>
</evidence>
<organism evidence="8 9">
    <name type="scientific">Embleya hyalina</name>
    <dbReference type="NCBI Taxonomy" id="516124"/>
    <lineage>
        <taxon>Bacteria</taxon>
        <taxon>Bacillati</taxon>
        <taxon>Actinomycetota</taxon>
        <taxon>Actinomycetes</taxon>
        <taxon>Kitasatosporales</taxon>
        <taxon>Streptomycetaceae</taxon>
        <taxon>Embleya</taxon>
    </lineage>
</organism>
<gene>
    <name evidence="8" type="ORF">EHYA_06238</name>
</gene>
<keyword evidence="9" id="KW-1185">Reference proteome</keyword>
<evidence type="ECO:0000256" key="6">
    <source>
        <dbReference type="SAM" id="Phobius"/>
    </source>
</evidence>
<evidence type="ECO:0000313" key="9">
    <source>
        <dbReference type="Proteomes" id="UP000286931"/>
    </source>
</evidence>
<reference evidence="8 9" key="1">
    <citation type="submission" date="2018-12" db="EMBL/GenBank/DDBJ databases">
        <title>Draft genome sequence of Embleya hyalina NBRC 13850T.</title>
        <authorList>
            <person name="Komaki H."/>
            <person name="Hosoyama A."/>
            <person name="Kimura A."/>
            <person name="Ichikawa N."/>
            <person name="Tamura T."/>
        </authorList>
    </citation>
    <scope>NUCLEOTIDE SEQUENCE [LARGE SCALE GENOMIC DNA]</scope>
    <source>
        <strain evidence="8 9">NBRC 13850</strain>
    </source>
</reference>
<dbReference type="InterPro" id="IPR020846">
    <property type="entry name" value="MFS_dom"/>
</dbReference>
<feature type="transmembrane region" description="Helical" evidence="6">
    <location>
        <begin position="157"/>
        <end position="178"/>
    </location>
</feature>
<dbReference type="Proteomes" id="UP000286931">
    <property type="component" value="Unassembled WGS sequence"/>
</dbReference>
<feature type="transmembrane region" description="Helical" evidence="6">
    <location>
        <begin position="267"/>
        <end position="284"/>
    </location>
</feature>
<sequence length="521" mass="52466">MAAERQRELEPHPHPDPDPRQDPAPDPADLDGKRAPEPPGEAGPPPRPPGRAGVWDRDHRALSLGLLISVGLVAFEAMGVVAIMPRIARRLDGLDSYGWGLSALMLAGVLGAVVAGGAGDRLGPRRPLAAALALLAAGCVLAGVAPTWWVFVVGRFVQGLGVGAVMGLAYLVIGLVYPDHLRARMVALTSSAWTLPALVGPVVAGALADRLSWRALFLLLPIPVVLAAVLALPALHGLGGSGSEPAKTAGGAGDAARGRGLRRLPDLTLSLALAAGTGVMIAAFEFTALIPVIVLAVPGAVVAVLAYRALTPPGTIRAGRGLPAGVAMRWLLAGAYFGADTFLPLGLTELRGLGTIEAGLGLSAGALTWVAGSALQARWDDRHGARLRPTHAVLGSIVLCGGIALLAGAVLVDTIPPLVAVLGWAIGGFGMGVAYNASSAAVLAQAPADQQGRTGAALQLSQTFAVAVLSGLGGGAVALAHAHGAGLGTALGVTFGLTALLALIAVPTALRIRTPADRAAR</sequence>
<feature type="transmembrane region" description="Helical" evidence="6">
    <location>
        <begin position="213"/>
        <end position="235"/>
    </location>
</feature>
<comment type="caution">
    <text evidence="8">The sequence shown here is derived from an EMBL/GenBank/DDBJ whole genome shotgun (WGS) entry which is preliminary data.</text>
</comment>
<evidence type="ECO:0000256" key="1">
    <source>
        <dbReference type="ARBA" id="ARBA00004651"/>
    </source>
</evidence>
<name>A0A401YVD2_9ACTN</name>
<keyword evidence="4 6" id="KW-0472">Membrane</keyword>
<feature type="transmembrane region" description="Helical" evidence="6">
    <location>
        <begin position="96"/>
        <end position="116"/>
    </location>
</feature>
<evidence type="ECO:0000313" key="8">
    <source>
        <dbReference type="EMBL" id="GCD98531.1"/>
    </source>
</evidence>
<dbReference type="Pfam" id="PF07690">
    <property type="entry name" value="MFS_1"/>
    <property type="match status" value="1"/>
</dbReference>
<feature type="transmembrane region" description="Helical" evidence="6">
    <location>
        <begin position="490"/>
        <end position="512"/>
    </location>
</feature>
<dbReference type="PANTHER" id="PTHR23501">
    <property type="entry name" value="MAJOR FACILITATOR SUPERFAMILY"/>
    <property type="match status" value="1"/>
</dbReference>
<feature type="transmembrane region" description="Helical" evidence="6">
    <location>
        <begin position="464"/>
        <end position="484"/>
    </location>
</feature>
<evidence type="ECO:0000256" key="4">
    <source>
        <dbReference type="ARBA" id="ARBA00023136"/>
    </source>
</evidence>
<evidence type="ECO:0000256" key="5">
    <source>
        <dbReference type="SAM" id="MobiDB-lite"/>
    </source>
</evidence>
<feature type="transmembrane region" description="Helical" evidence="6">
    <location>
        <begin position="128"/>
        <end position="151"/>
    </location>
</feature>
<dbReference type="RefSeq" id="WP_246127002.1">
    <property type="nucleotide sequence ID" value="NZ_BIFH01000028.1"/>
</dbReference>
<protein>
    <submittedName>
        <fullName evidence="8">MFS transporter</fullName>
    </submittedName>
</protein>
<feature type="transmembrane region" description="Helical" evidence="6">
    <location>
        <begin position="185"/>
        <end position="207"/>
    </location>
</feature>
<feature type="transmembrane region" description="Helical" evidence="6">
    <location>
        <begin position="61"/>
        <end position="84"/>
    </location>
</feature>
<evidence type="ECO:0000259" key="7">
    <source>
        <dbReference type="PROSITE" id="PS50850"/>
    </source>
</evidence>
<proteinExistence type="predicted"/>
<feature type="transmembrane region" description="Helical" evidence="6">
    <location>
        <begin position="290"/>
        <end position="310"/>
    </location>
</feature>
<dbReference type="GO" id="GO:0022857">
    <property type="term" value="F:transmembrane transporter activity"/>
    <property type="evidence" value="ECO:0007669"/>
    <property type="project" value="InterPro"/>
</dbReference>